<feature type="domain" description="AA1-like" evidence="7">
    <location>
        <begin position="28"/>
        <end position="162"/>
    </location>
</feature>
<evidence type="ECO:0000313" key="9">
    <source>
        <dbReference type="Proteomes" id="UP001138500"/>
    </source>
</evidence>
<evidence type="ECO:0000259" key="7">
    <source>
        <dbReference type="PROSITE" id="PS51895"/>
    </source>
</evidence>
<gene>
    <name evidence="8" type="ORF">Tdes44962_MAKER09443</name>
</gene>
<evidence type="ECO:0000313" key="8">
    <source>
        <dbReference type="EMBL" id="KAH9828211.1"/>
    </source>
</evidence>
<keyword evidence="3 6" id="KW-0732">Signal</keyword>
<reference evidence="8 9" key="2">
    <citation type="journal article" date="2021" name="Curr. Genet.">
        <title>Genetic response to nitrogen starvation in the aggressive Eucalyptus foliar pathogen Teratosphaeria destructans.</title>
        <authorList>
            <person name="Havenga M."/>
            <person name="Wingfield B.D."/>
            <person name="Wingfield M.J."/>
            <person name="Dreyer L.L."/>
            <person name="Roets F."/>
            <person name="Aylward J."/>
        </authorList>
    </citation>
    <scope>NUCLEOTIDE SEQUENCE [LARGE SCALE GENOMIC DNA]</scope>
    <source>
        <strain evidence="8">CMW44962</strain>
    </source>
</reference>
<name>A0A9W7ST09_9PEZI</name>
<dbReference type="PROSITE" id="PS51895">
    <property type="entry name" value="AA1"/>
    <property type="match status" value="1"/>
</dbReference>
<evidence type="ECO:0000256" key="5">
    <source>
        <dbReference type="PROSITE-ProRule" id="PRU01243"/>
    </source>
</evidence>
<comment type="caution">
    <text evidence="5">Lacks conserved residue(s) required for the propagation of feature annotation.</text>
</comment>
<dbReference type="EMBL" id="RIBY02001767">
    <property type="protein sequence ID" value="KAH9828211.1"/>
    <property type="molecule type" value="Genomic_DNA"/>
</dbReference>
<keyword evidence="2" id="KW-0964">Secreted</keyword>
<protein>
    <submittedName>
        <fullName evidence="8">5'-3' exoribonuclease 1</fullName>
    </submittedName>
</protein>
<dbReference type="InterPro" id="IPR032382">
    <property type="entry name" value="AltA1"/>
</dbReference>
<keyword evidence="4" id="KW-1015">Disulfide bond</keyword>
<comment type="subcellular location">
    <subcellularLocation>
        <location evidence="1">Secreted</location>
    </subcellularLocation>
</comment>
<proteinExistence type="predicted"/>
<dbReference type="Proteomes" id="UP001138500">
    <property type="component" value="Unassembled WGS sequence"/>
</dbReference>
<sequence>MQFTIALTTTLLSACALAIPTTTTPLGDDTLTYQIHDFTERKYNGVNISTLFFDVVSAPSSNAHVNFQCAPYNPAVTIPAPTFEAGHVYFCAKDSPYSFSFVPGDVKTGAKAVLNLWQTVSEFKTYVGEVDFPEPDGCRTAGPGADTVCEAQGDYEIVLNPAGSSGQ</sequence>
<evidence type="ECO:0000256" key="3">
    <source>
        <dbReference type="ARBA" id="ARBA00022729"/>
    </source>
</evidence>
<evidence type="ECO:0000256" key="6">
    <source>
        <dbReference type="SAM" id="SignalP"/>
    </source>
</evidence>
<feature type="chain" id="PRO_5040722255" evidence="6">
    <location>
        <begin position="19"/>
        <end position="167"/>
    </location>
</feature>
<dbReference type="OrthoDB" id="3928926at2759"/>
<comment type="caution">
    <text evidence="8">The sequence shown here is derived from an EMBL/GenBank/DDBJ whole genome shotgun (WGS) entry which is preliminary data.</text>
</comment>
<dbReference type="Gene3D" id="2.40.350.20">
    <property type="match status" value="1"/>
</dbReference>
<dbReference type="AlphaFoldDB" id="A0A9W7ST09"/>
<accession>A0A9W7ST09</accession>
<reference evidence="8 9" key="1">
    <citation type="journal article" date="2018" name="IMA Fungus">
        <title>IMA Genome-F 10: Nine draft genome sequences of Claviceps purpurea s.lat., including C. arundinis, C. humidiphila, and C. cf. spartinae, pseudomolecules for the pitch canker pathogen Fusarium circinatum, draft genome of Davidsoniella eucalypti, Grosmannia galeiformis, Quambalaria eucalypti, and Teratosphaeria destructans.</title>
        <authorList>
            <person name="Wingfield B.D."/>
            <person name="Liu M."/>
            <person name="Nguyen H.D."/>
            <person name="Lane F.A."/>
            <person name="Morgan S.W."/>
            <person name="De Vos L."/>
            <person name="Wilken P.M."/>
            <person name="Duong T.A."/>
            <person name="Aylward J."/>
            <person name="Coetzee M.P."/>
            <person name="Dadej K."/>
            <person name="De Beer Z.W."/>
            <person name="Findlay W."/>
            <person name="Havenga M."/>
            <person name="Kolarik M."/>
            <person name="Menzies J.G."/>
            <person name="Naidoo K."/>
            <person name="Pochopski O."/>
            <person name="Shoukouhi P."/>
            <person name="Santana Q.C."/>
            <person name="Seifert K.A."/>
            <person name="Soal N."/>
            <person name="Steenkamp E.T."/>
            <person name="Tatham C.T."/>
            <person name="van der Nest M.A."/>
            <person name="Wingfield M.J."/>
        </authorList>
    </citation>
    <scope>NUCLEOTIDE SEQUENCE [LARGE SCALE GENOMIC DNA]</scope>
    <source>
        <strain evidence="8">CMW44962</strain>
    </source>
</reference>
<evidence type="ECO:0000256" key="4">
    <source>
        <dbReference type="ARBA" id="ARBA00023157"/>
    </source>
</evidence>
<keyword evidence="9" id="KW-1185">Reference proteome</keyword>
<dbReference type="GO" id="GO:0005576">
    <property type="term" value="C:extracellular region"/>
    <property type="evidence" value="ECO:0007669"/>
    <property type="project" value="UniProtKB-SubCell"/>
</dbReference>
<organism evidence="8 9">
    <name type="scientific">Teratosphaeria destructans</name>
    <dbReference type="NCBI Taxonomy" id="418781"/>
    <lineage>
        <taxon>Eukaryota</taxon>
        <taxon>Fungi</taxon>
        <taxon>Dikarya</taxon>
        <taxon>Ascomycota</taxon>
        <taxon>Pezizomycotina</taxon>
        <taxon>Dothideomycetes</taxon>
        <taxon>Dothideomycetidae</taxon>
        <taxon>Mycosphaerellales</taxon>
        <taxon>Teratosphaeriaceae</taxon>
        <taxon>Teratosphaeria</taxon>
    </lineage>
</organism>
<evidence type="ECO:0000256" key="1">
    <source>
        <dbReference type="ARBA" id="ARBA00004613"/>
    </source>
</evidence>
<feature type="signal peptide" evidence="6">
    <location>
        <begin position="1"/>
        <end position="18"/>
    </location>
</feature>
<evidence type="ECO:0000256" key="2">
    <source>
        <dbReference type="ARBA" id="ARBA00022525"/>
    </source>
</evidence>